<dbReference type="Proteomes" id="UP000664399">
    <property type="component" value="Unassembled WGS sequence"/>
</dbReference>
<organism evidence="1 2">
    <name type="scientific">Acetobacter suratthaniensis</name>
    <dbReference type="NCBI Taxonomy" id="1502841"/>
    <lineage>
        <taxon>Bacteria</taxon>
        <taxon>Pseudomonadati</taxon>
        <taxon>Pseudomonadota</taxon>
        <taxon>Alphaproteobacteria</taxon>
        <taxon>Acetobacterales</taxon>
        <taxon>Acetobacteraceae</taxon>
        <taxon>Acetobacter</taxon>
    </lineage>
</organism>
<evidence type="ECO:0000313" key="2">
    <source>
        <dbReference type="Proteomes" id="UP000664399"/>
    </source>
</evidence>
<proteinExistence type="predicted"/>
<keyword evidence="2" id="KW-1185">Reference proteome</keyword>
<sequence>MTERGVAGGHDLALNPFKLRYVTGGGEDSHALRRQSCCDRAVEALAGAGDERRLSPKFQVHIIHSRSEDLE</sequence>
<comment type="caution">
    <text evidence="1">The sequence shown here is derived from an EMBL/GenBank/DDBJ whole genome shotgun (WGS) entry which is preliminary data.</text>
</comment>
<dbReference type="EMBL" id="JAFVMG010000018">
    <property type="protein sequence ID" value="MBO1329333.1"/>
    <property type="molecule type" value="Genomic_DNA"/>
</dbReference>
<reference evidence="1 2" key="1">
    <citation type="submission" date="2021-03" db="EMBL/GenBank/DDBJ databases">
        <title>The complete genome sequence of Acetobacter suratthaniensis TBRC 1719.</title>
        <authorList>
            <person name="Charoenyingcharoen P."/>
            <person name="Yukphan P."/>
        </authorList>
    </citation>
    <scope>NUCLEOTIDE SEQUENCE [LARGE SCALE GENOMIC DNA]</scope>
    <source>
        <strain evidence="1 2">TBRC 1719</strain>
    </source>
</reference>
<gene>
    <name evidence="1" type="ORF">J2D75_12710</name>
</gene>
<accession>A0ABS3LPN7</accession>
<evidence type="ECO:0000313" key="1">
    <source>
        <dbReference type="EMBL" id="MBO1329333.1"/>
    </source>
</evidence>
<protein>
    <submittedName>
        <fullName evidence="1">Uncharacterized protein</fullName>
    </submittedName>
</protein>
<dbReference type="RefSeq" id="WP_207855199.1">
    <property type="nucleotide sequence ID" value="NZ_JAFVMG010000018.1"/>
</dbReference>
<name>A0ABS3LPN7_9PROT</name>